<dbReference type="Pfam" id="PF02791">
    <property type="entry name" value="DDT"/>
    <property type="match status" value="1"/>
</dbReference>
<feature type="compositionally biased region" description="Polar residues" evidence="7">
    <location>
        <begin position="88"/>
        <end position="99"/>
    </location>
</feature>
<feature type="compositionally biased region" description="Polar residues" evidence="7">
    <location>
        <begin position="1722"/>
        <end position="1736"/>
    </location>
</feature>
<sequence length="1867" mass="207083">MEFLGRTVRKEFKGFGVFSGIVKSYDPSTGFYEIVYEDGDCEELELSEIASLLEGMVVDQSGTGELTKKPRVGRKPKKRRRVEICGDSGNNSANLMNYTRSKESSEEIQTKDGASQKEVSETLAKVCAFGENLKGTVSVNGNLNTSSSHDGINLNDGFNLNDGWNTNDGYNSNGNYKENTKRSTGIDLNLDVNGDYIENSKGGDSGVPIMESHKRKHLFDLNLGLDDEIKITDADCNGQMMDNTSFQLLEETQKEEIGEGVEETQMEGGSANEALKGVCFEVSEGTPIKAVSDSAANVLGDSCVRSVDGIPGENCISSGGFRESGSLGVADAKCMSSEVQLREGLSDAGTPLDHGYQGDSGSTYKGRNRRKRRKLSDNVNSATDTVLRRSTRRGIAIFSAQNLVSSATLSLANDAYSSPAVSAVSEEKPTLSGCEESEERSVLPPKLQLPPSSENLNLDDIPILDLFSVYACLRSFSTLLFLSPFELEDFVAALKCKAPNLLFDFIHVSLLQTLKKHLEFLSGENSQSASNCLRSLNWDLLDLITWPIFMVEYLLMHSSGLKPGFDLCRLKLFEIDYYKQPAFVKIEILRCLCDDVIEVEAIRSELNRRTFTSDLNMDSDRNMKIETSKKRRAQMDVSGGSCLTEEVVDETTDWNSDECCLCKMDGSLICCDGCPAAYHSRCVGVANSLLPEGDWFCPECVIDKDKPWMKLGKSLRGAELLGIDPHGRLYYSSCGYLLVSDSCDTESSVSYYHKNDLAVVIEALKLSDIHYSTILSVISKQWDILVTFNGAKSDLNSQILTSCSDFMKGQVLATMPPLLLAPSDTCVKDEIVDERKPEEVSELVNVGPVTVNHFIKMENLKSSEGSAEIPQATIGIQNSQKTGPDCLKRSAGISNDSEIPGKIGSVNDCSLMSTILDVEQGRNIHSVDHGHKSSPIKTKKRDASQGQCGTGYMNYYSFAQTASLVAEELTRKSSDKVMKDSTWSVEEIILAQLKAISKKSTKFCWPNIQNLNADARREKCGWCFSCRVPDDDRDCLFYMNDAGPAPVGFTSEMAGLRSKRNRKGHLIDVMCHVLCIEDRLHGLLLGPWLNPHYTKLLRKSVLKASDVASVKHLLLMLESNLRQLALSPEWLKHMDSVARMGSASHVVTNSLRVSSKHAISKKRTRFSDLEPNPSSNAAAGLGLFWWRGGRLSRQLFNWKVLPHSLASKAARQAGCTKIPGILYPDSSEFAKISKYVAWRAAVETSRSVEQLALQVRELDVNIRWDEIENTNLLSMMDKESKKSIRSFKKVIIRRKCLEGTVMKYLLDFGKRRFIPDVVVRHGSMLEESSSGRKKYWLEESHVPLHLLKVFEEKRIARKSNKMSSGKLRESGREMKKASKIRGFSYLFSKAERSENYQCGHCNKDVLIREAVSCQYCEGFFHKRHVRKSVGAITAECTYTCHKCQDGKSTRIDTKKGKPQLPKSNKVAKVCRSLRSNTSKNSCNDKQPVQLQNIKKDSVAVPLRRLRKDSVAVPLRRSARKVKCVSLQNKKVGGRKKGKQIKSRKGKSKKPKKGSLQKKRTQMCHTYWLNGLLLTRKPNDERVMHFRSKRLLAPSEQSSAILDQPKCSLCCEPEFTSMLNYIGCEICGDWFHGDAFGLSVGNVGNLIGFRCHKCCNRTPPICPHVYGMRSNGAQLDELKNNVGIKCAKEVSDVTLPNEVLVMQKSHSDDESKKLILIDESSQKEQQSGTVPNSNQTPMLDAENGHLPISTEHKTEAFENSNDKGWKPDALLGFNENILSEENTIEVGGGHTVIVTTLVETESPLSKSDVDVIDQELASLGHDNSKNDLVKTTDIVGSLVNRTLIDSSELPPQEILASGELLDGGEKMV</sequence>
<keyword evidence="5" id="KW-0539">Nucleus</keyword>
<feature type="domain" description="DDT" evidence="9">
    <location>
        <begin position="460"/>
        <end position="520"/>
    </location>
</feature>
<name>A0A5B6ZI79_DAVIN</name>
<dbReference type="Pfam" id="PF21743">
    <property type="entry name" value="PTM_DIR17_Tudor"/>
    <property type="match status" value="1"/>
</dbReference>
<dbReference type="InterPro" id="IPR047365">
    <property type="entry name" value="Tudor_AtPTM-like"/>
</dbReference>
<keyword evidence="2" id="KW-0479">Metal-binding</keyword>
<dbReference type="EMBL" id="GHES01012537">
    <property type="protein sequence ID" value="MPA43096.1"/>
    <property type="molecule type" value="Transcribed_RNA"/>
</dbReference>
<accession>A0A5B6ZI79</accession>
<evidence type="ECO:0000256" key="2">
    <source>
        <dbReference type="ARBA" id="ARBA00022723"/>
    </source>
</evidence>
<dbReference type="InterPro" id="IPR011011">
    <property type="entry name" value="Znf_FYVE_PHD"/>
</dbReference>
<protein>
    <recommendedName>
        <fullName evidence="11">DDT domain-containing protein PTM</fullName>
    </recommendedName>
</protein>
<dbReference type="Gene3D" id="3.30.40.10">
    <property type="entry name" value="Zinc/RING finger domain, C3HC4 (zinc finger)"/>
    <property type="match status" value="2"/>
</dbReference>
<dbReference type="SUPFAM" id="SSF57903">
    <property type="entry name" value="FYVE/PHD zinc finger"/>
    <property type="match status" value="2"/>
</dbReference>
<proteinExistence type="predicted"/>
<dbReference type="Pfam" id="PF00628">
    <property type="entry name" value="PHD"/>
    <property type="match status" value="1"/>
</dbReference>
<evidence type="ECO:0000256" key="5">
    <source>
        <dbReference type="ARBA" id="ARBA00023242"/>
    </source>
</evidence>
<dbReference type="InterPro" id="IPR001965">
    <property type="entry name" value="Znf_PHD"/>
</dbReference>
<evidence type="ECO:0000256" key="6">
    <source>
        <dbReference type="PROSITE-ProRule" id="PRU00146"/>
    </source>
</evidence>
<dbReference type="GO" id="GO:0008270">
    <property type="term" value="F:zinc ion binding"/>
    <property type="evidence" value="ECO:0007669"/>
    <property type="project" value="UniProtKB-KW"/>
</dbReference>
<keyword evidence="4" id="KW-0862">Zinc</keyword>
<feature type="region of interest" description="Disordered" evidence="7">
    <location>
        <begin position="69"/>
        <end position="116"/>
    </location>
</feature>
<comment type="subcellular location">
    <subcellularLocation>
        <location evidence="1">Nucleus</location>
    </subcellularLocation>
</comment>
<keyword evidence="3 6" id="KW-0863">Zinc-finger</keyword>
<dbReference type="PROSITE" id="PS50827">
    <property type="entry name" value="DDT"/>
    <property type="match status" value="1"/>
</dbReference>
<dbReference type="CDD" id="cd15532">
    <property type="entry name" value="PHD2_CHD_II"/>
    <property type="match status" value="1"/>
</dbReference>
<organism evidence="10">
    <name type="scientific">Davidia involucrata</name>
    <name type="common">Dove tree</name>
    <dbReference type="NCBI Taxonomy" id="16924"/>
    <lineage>
        <taxon>Eukaryota</taxon>
        <taxon>Viridiplantae</taxon>
        <taxon>Streptophyta</taxon>
        <taxon>Embryophyta</taxon>
        <taxon>Tracheophyta</taxon>
        <taxon>Spermatophyta</taxon>
        <taxon>Magnoliopsida</taxon>
        <taxon>eudicotyledons</taxon>
        <taxon>Gunneridae</taxon>
        <taxon>Pentapetalae</taxon>
        <taxon>asterids</taxon>
        <taxon>Cornales</taxon>
        <taxon>Nyssaceae</taxon>
        <taxon>Davidia</taxon>
    </lineage>
</organism>
<dbReference type="InterPro" id="IPR019786">
    <property type="entry name" value="Zinc_finger_PHD-type_CS"/>
</dbReference>
<dbReference type="PANTHER" id="PTHR46508:SF5">
    <property type="entry name" value="PHD-FINGER AND DNA BINDING DOMAIN-CONTAINING PROTEIN"/>
    <property type="match status" value="1"/>
</dbReference>
<dbReference type="PANTHER" id="PTHR46508">
    <property type="entry name" value="PHD FINGER FAMILY PROTEIN"/>
    <property type="match status" value="1"/>
</dbReference>
<evidence type="ECO:0000259" key="8">
    <source>
        <dbReference type="PROSITE" id="PS50016"/>
    </source>
</evidence>
<dbReference type="PROSITE" id="PS01359">
    <property type="entry name" value="ZF_PHD_1"/>
    <property type="match status" value="1"/>
</dbReference>
<dbReference type="InterPro" id="IPR056618">
    <property type="entry name" value="Chromo_PTM"/>
</dbReference>
<evidence type="ECO:0000256" key="4">
    <source>
        <dbReference type="ARBA" id="ARBA00022833"/>
    </source>
</evidence>
<feature type="region of interest" description="Disordered" evidence="7">
    <location>
        <begin position="346"/>
        <end position="383"/>
    </location>
</feature>
<dbReference type="GO" id="GO:0005634">
    <property type="term" value="C:nucleus"/>
    <property type="evidence" value="ECO:0007669"/>
    <property type="project" value="UniProtKB-SubCell"/>
</dbReference>
<evidence type="ECO:0008006" key="11">
    <source>
        <dbReference type="Google" id="ProtNLM"/>
    </source>
</evidence>
<evidence type="ECO:0000256" key="3">
    <source>
        <dbReference type="ARBA" id="ARBA00022771"/>
    </source>
</evidence>
<dbReference type="InterPro" id="IPR019787">
    <property type="entry name" value="Znf_PHD-finger"/>
</dbReference>
<dbReference type="SMART" id="SM00571">
    <property type="entry name" value="DDT"/>
    <property type="match status" value="1"/>
</dbReference>
<dbReference type="SMART" id="SM00249">
    <property type="entry name" value="PHD"/>
    <property type="match status" value="2"/>
</dbReference>
<gene>
    <name evidence="10" type="ORF">Din_012537</name>
</gene>
<feature type="region of interest" description="Disordered" evidence="7">
    <location>
        <begin position="1528"/>
        <end position="1557"/>
    </location>
</feature>
<feature type="region of interest" description="Disordered" evidence="7">
    <location>
        <begin position="1718"/>
        <end position="1739"/>
    </location>
</feature>
<evidence type="ECO:0000313" key="10">
    <source>
        <dbReference type="EMBL" id="MPA43096.1"/>
    </source>
</evidence>
<feature type="compositionally biased region" description="Basic residues" evidence="7">
    <location>
        <begin position="1531"/>
        <end position="1557"/>
    </location>
</feature>
<dbReference type="InterPro" id="IPR013083">
    <property type="entry name" value="Znf_RING/FYVE/PHD"/>
</dbReference>
<reference evidence="10" key="1">
    <citation type="submission" date="2019-08" db="EMBL/GenBank/DDBJ databases">
        <title>Reference gene set and small RNA set construction with multiple tissues from Davidia involucrata Baill.</title>
        <authorList>
            <person name="Yang H."/>
            <person name="Zhou C."/>
            <person name="Li G."/>
            <person name="Wang J."/>
            <person name="Gao P."/>
            <person name="Wang M."/>
            <person name="Wang R."/>
            <person name="Zhao Y."/>
        </authorList>
    </citation>
    <scope>NUCLEOTIDE SEQUENCE</scope>
    <source>
        <tissue evidence="10">Mixed with DoveR01_LX</tissue>
    </source>
</reference>
<feature type="region of interest" description="Disordered" evidence="7">
    <location>
        <begin position="427"/>
        <end position="448"/>
    </location>
</feature>
<dbReference type="Pfam" id="PF24294">
    <property type="entry name" value="Chromo_PTM"/>
    <property type="match status" value="1"/>
</dbReference>
<dbReference type="CDD" id="cd20401">
    <property type="entry name" value="Tudor_AtPTM-like"/>
    <property type="match status" value="1"/>
</dbReference>
<feature type="compositionally biased region" description="Basic and acidic residues" evidence="7">
    <location>
        <begin position="100"/>
        <end position="116"/>
    </location>
</feature>
<feature type="domain" description="PHD-type" evidence="8">
    <location>
        <begin position="656"/>
        <end position="703"/>
    </location>
</feature>
<dbReference type="InterPro" id="IPR018501">
    <property type="entry name" value="DDT_dom"/>
</dbReference>
<dbReference type="PROSITE" id="PS50016">
    <property type="entry name" value="ZF_PHD_2"/>
    <property type="match status" value="1"/>
</dbReference>
<evidence type="ECO:0000256" key="7">
    <source>
        <dbReference type="SAM" id="MobiDB-lite"/>
    </source>
</evidence>
<evidence type="ECO:0000259" key="9">
    <source>
        <dbReference type="PROSITE" id="PS50827"/>
    </source>
</evidence>
<feature type="compositionally biased region" description="Basic residues" evidence="7">
    <location>
        <begin position="69"/>
        <end position="81"/>
    </location>
</feature>
<evidence type="ECO:0000256" key="1">
    <source>
        <dbReference type="ARBA" id="ARBA00004123"/>
    </source>
</evidence>